<dbReference type="STRING" id="1121291.SAMN02745134_01067"/>
<dbReference type="GO" id="GO:0055085">
    <property type="term" value="P:transmembrane transport"/>
    <property type="evidence" value="ECO:0007669"/>
    <property type="project" value="TreeGrafter"/>
</dbReference>
<feature type="transmembrane region" description="Helical" evidence="6">
    <location>
        <begin position="12"/>
        <end position="29"/>
    </location>
</feature>
<comment type="similarity">
    <text evidence="2">Belongs to the autoinducer-2 exporter (AI-2E) (TC 2.A.86) family.</text>
</comment>
<dbReference type="InterPro" id="IPR002549">
    <property type="entry name" value="AI-2E-like"/>
</dbReference>
<evidence type="ECO:0000256" key="3">
    <source>
        <dbReference type="ARBA" id="ARBA00022692"/>
    </source>
</evidence>
<keyword evidence="8" id="KW-1185">Reference proteome</keyword>
<organism evidence="7 8">
    <name type="scientific">Clostridium acidisoli DSM 12555</name>
    <dbReference type="NCBI Taxonomy" id="1121291"/>
    <lineage>
        <taxon>Bacteria</taxon>
        <taxon>Bacillati</taxon>
        <taxon>Bacillota</taxon>
        <taxon>Clostridia</taxon>
        <taxon>Eubacteriales</taxon>
        <taxon>Clostridiaceae</taxon>
        <taxon>Clostridium</taxon>
    </lineage>
</organism>
<evidence type="ECO:0000313" key="8">
    <source>
        <dbReference type="Proteomes" id="UP000192468"/>
    </source>
</evidence>
<dbReference type="RefSeq" id="WP_084114454.1">
    <property type="nucleotide sequence ID" value="NZ_FWXH01000003.1"/>
</dbReference>
<evidence type="ECO:0000313" key="7">
    <source>
        <dbReference type="EMBL" id="SMC20714.1"/>
    </source>
</evidence>
<keyword evidence="4 6" id="KW-1133">Transmembrane helix</keyword>
<dbReference type="EMBL" id="FWXH01000003">
    <property type="protein sequence ID" value="SMC20714.1"/>
    <property type="molecule type" value="Genomic_DNA"/>
</dbReference>
<feature type="transmembrane region" description="Helical" evidence="6">
    <location>
        <begin position="66"/>
        <end position="88"/>
    </location>
</feature>
<gene>
    <name evidence="7" type="ORF">SAMN02745134_01067</name>
</gene>
<evidence type="ECO:0000256" key="6">
    <source>
        <dbReference type="SAM" id="Phobius"/>
    </source>
</evidence>
<reference evidence="7 8" key="1">
    <citation type="submission" date="2017-04" db="EMBL/GenBank/DDBJ databases">
        <authorList>
            <person name="Afonso C.L."/>
            <person name="Miller P.J."/>
            <person name="Scott M.A."/>
            <person name="Spackman E."/>
            <person name="Goraichik I."/>
            <person name="Dimitrov K.M."/>
            <person name="Suarez D.L."/>
            <person name="Swayne D.E."/>
        </authorList>
    </citation>
    <scope>NUCLEOTIDE SEQUENCE [LARGE SCALE GENOMIC DNA]</scope>
    <source>
        <strain evidence="7 8">DSM 12555</strain>
    </source>
</reference>
<comment type="subcellular location">
    <subcellularLocation>
        <location evidence="1">Membrane</location>
        <topology evidence="1">Multi-pass membrane protein</topology>
    </subcellularLocation>
</comment>
<keyword evidence="5 6" id="KW-0472">Membrane</keyword>
<evidence type="ECO:0000256" key="2">
    <source>
        <dbReference type="ARBA" id="ARBA00009773"/>
    </source>
</evidence>
<dbReference type="PANTHER" id="PTHR21716">
    <property type="entry name" value="TRANSMEMBRANE PROTEIN"/>
    <property type="match status" value="1"/>
</dbReference>
<keyword evidence="3 6" id="KW-0812">Transmembrane</keyword>
<accession>A0A1W1XA72</accession>
<feature type="transmembrane region" description="Helical" evidence="6">
    <location>
        <begin position="35"/>
        <end position="54"/>
    </location>
</feature>
<feature type="transmembrane region" description="Helical" evidence="6">
    <location>
        <begin position="149"/>
        <end position="168"/>
    </location>
</feature>
<proteinExistence type="inferred from homology"/>
<dbReference type="Proteomes" id="UP000192468">
    <property type="component" value="Unassembled WGS sequence"/>
</dbReference>
<protein>
    <submittedName>
        <fullName evidence="7">Predicted PurR-regulated permease PerM</fullName>
    </submittedName>
</protein>
<evidence type="ECO:0000256" key="5">
    <source>
        <dbReference type="ARBA" id="ARBA00023136"/>
    </source>
</evidence>
<dbReference type="PANTHER" id="PTHR21716:SF62">
    <property type="entry name" value="TRANSPORT PROTEIN YDBI-RELATED"/>
    <property type="match status" value="1"/>
</dbReference>
<sequence length="348" mass="39630">MDFLKKMFSKEIVKNLIFILFFAFFLYLINSILDLVLLTFILTYLINSFENLVIKVLKKYIPVKKGIVTVVLYIAIFVFIVIAIYNYVPVLINQIISSIRQGESAYLNIRPENLPKGWGRFILPTLEKIDLKNYTQSGVNFAIHFASGVGRWSVNIFIALIMSLFFMLEKDRVANFLDKFEDSKVSGIYRYFKFFGNNFLNSFGKVIKAQVVIALVNTMVSVVFLAILGFPKLLALGFMIFILSLIPVAGVIISLVPLVLIAFKIGGIIKVLYILIMVAVIHILESYILNPKLMSENTKLPIFFTFVILIFSEHFMGIWGLLLGIPLFIFFINILGVNLNGDEKTIKK</sequence>
<dbReference type="GO" id="GO:0016020">
    <property type="term" value="C:membrane"/>
    <property type="evidence" value="ECO:0007669"/>
    <property type="project" value="UniProtKB-SubCell"/>
</dbReference>
<dbReference type="AlphaFoldDB" id="A0A1W1XA72"/>
<name>A0A1W1XA72_9CLOT</name>
<feature type="transmembrane region" description="Helical" evidence="6">
    <location>
        <begin position="236"/>
        <end position="259"/>
    </location>
</feature>
<dbReference type="Pfam" id="PF01594">
    <property type="entry name" value="AI-2E_transport"/>
    <property type="match status" value="1"/>
</dbReference>
<evidence type="ECO:0000256" key="4">
    <source>
        <dbReference type="ARBA" id="ARBA00022989"/>
    </source>
</evidence>
<feature type="transmembrane region" description="Helical" evidence="6">
    <location>
        <begin position="302"/>
        <end position="335"/>
    </location>
</feature>
<feature type="transmembrane region" description="Helical" evidence="6">
    <location>
        <begin position="271"/>
        <end position="290"/>
    </location>
</feature>
<feature type="transmembrane region" description="Helical" evidence="6">
    <location>
        <begin position="211"/>
        <end position="230"/>
    </location>
</feature>
<evidence type="ECO:0000256" key="1">
    <source>
        <dbReference type="ARBA" id="ARBA00004141"/>
    </source>
</evidence>
<dbReference type="OrthoDB" id="9772136at2"/>